<accession>A0A9P9BPJ0</accession>
<dbReference type="InterPro" id="IPR041694">
    <property type="entry name" value="ADH_N_2"/>
</dbReference>
<dbReference type="SMART" id="SM00829">
    <property type="entry name" value="PKS_ER"/>
    <property type="match status" value="1"/>
</dbReference>
<dbReference type="InterPro" id="IPR036291">
    <property type="entry name" value="NAD(P)-bd_dom_sf"/>
</dbReference>
<name>A0A9P9BPJ0_9PEZI</name>
<dbReference type="RefSeq" id="XP_046011580.1">
    <property type="nucleotide sequence ID" value="XM_046154231.1"/>
</dbReference>
<dbReference type="GeneID" id="70183777"/>
<dbReference type="InterPro" id="IPR020843">
    <property type="entry name" value="ER"/>
</dbReference>
<evidence type="ECO:0000313" key="7">
    <source>
        <dbReference type="Proteomes" id="UP000756346"/>
    </source>
</evidence>
<evidence type="ECO:0000256" key="4">
    <source>
        <dbReference type="SAM" id="MobiDB-lite"/>
    </source>
</evidence>
<feature type="region of interest" description="Disordered" evidence="4">
    <location>
        <begin position="1"/>
        <end position="34"/>
    </location>
</feature>
<dbReference type="SUPFAM" id="SSF51735">
    <property type="entry name" value="NAD(P)-binding Rossmann-fold domains"/>
    <property type="match status" value="1"/>
</dbReference>
<dbReference type="GO" id="GO:0016628">
    <property type="term" value="F:oxidoreductase activity, acting on the CH-CH group of donors, NAD or NADP as acceptor"/>
    <property type="evidence" value="ECO:0007669"/>
    <property type="project" value="InterPro"/>
</dbReference>
<evidence type="ECO:0000313" key="6">
    <source>
        <dbReference type="EMBL" id="KAH7029292.1"/>
    </source>
</evidence>
<dbReference type="Gene3D" id="3.90.180.10">
    <property type="entry name" value="Medium-chain alcohol dehydrogenases, catalytic domain"/>
    <property type="match status" value="1"/>
</dbReference>
<dbReference type="InterPro" id="IPR013149">
    <property type="entry name" value="ADH-like_C"/>
</dbReference>
<evidence type="ECO:0000256" key="1">
    <source>
        <dbReference type="ARBA" id="ARBA00023002"/>
    </source>
</evidence>
<evidence type="ECO:0000256" key="2">
    <source>
        <dbReference type="ARBA" id="ARBA00069006"/>
    </source>
</evidence>
<dbReference type="EMBL" id="JAGTJQ010000006">
    <property type="protein sequence ID" value="KAH7029292.1"/>
    <property type="molecule type" value="Genomic_DNA"/>
</dbReference>
<gene>
    <name evidence="6" type="ORF">B0I36DRAFT_325427</name>
</gene>
<dbReference type="OrthoDB" id="809632at2759"/>
<dbReference type="Gene3D" id="3.40.50.720">
    <property type="entry name" value="NAD(P)-binding Rossmann-like Domain"/>
    <property type="match status" value="1"/>
</dbReference>
<dbReference type="SUPFAM" id="SSF50129">
    <property type="entry name" value="GroES-like"/>
    <property type="match status" value="1"/>
</dbReference>
<feature type="domain" description="Enoyl reductase (ER)" evidence="5">
    <location>
        <begin position="22"/>
        <end position="340"/>
    </location>
</feature>
<comment type="caution">
    <text evidence="6">The sequence shown here is derived from an EMBL/GenBank/DDBJ whole genome shotgun (WGS) entry which is preliminary data.</text>
</comment>
<proteinExistence type="predicted"/>
<keyword evidence="7" id="KW-1185">Reference proteome</keyword>
<keyword evidence="1" id="KW-0560">Oxidoreductase</keyword>
<evidence type="ECO:0000259" key="5">
    <source>
        <dbReference type="SMART" id="SM00829"/>
    </source>
</evidence>
<dbReference type="CDD" id="cd05288">
    <property type="entry name" value="PGDH"/>
    <property type="match status" value="1"/>
</dbReference>
<dbReference type="InterPro" id="IPR045010">
    <property type="entry name" value="MDR_fam"/>
</dbReference>
<dbReference type="Pfam" id="PF00107">
    <property type="entry name" value="ADH_zinc_N"/>
    <property type="match status" value="1"/>
</dbReference>
<reference evidence="6" key="1">
    <citation type="journal article" date="2021" name="Nat. Commun.">
        <title>Genetic determinants of endophytism in the Arabidopsis root mycobiome.</title>
        <authorList>
            <person name="Mesny F."/>
            <person name="Miyauchi S."/>
            <person name="Thiergart T."/>
            <person name="Pickel B."/>
            <person name="Atanasova L."/>
            <person name="Karlsson M."/>
            <person name="Huettel B."/>
            <person name="Barry K.W."/>
            <person name="Haridas S."/>
            <person name="Chen C."/>
            <person name="Bauer D."/>
            <person name="Andreopoulos W."/>
            <person name="Pangilinan J."/>
            <person name="LaButti K."/>
            <person name="Riley R."/>
            <person name="Lipzen A."/>
            <person name="Clum A."/>
            <person name="Drula E."/>
            <person name="Henrissat B."/>
            <person name="Kohler A."/>
            <person name="Grigoriev I.V."/>
            <person name="Martin F.M."/>
            <person name="Hacquard S."/>
        </authorList>
    </citation>
    <scope>NUCLEOTIDE SEQUENCE</scope>
    <source>
        <strain evidence="6">MPI-CAGE-CH-0230</strain>
    </source>
</reference>
<sequence length="356" mass="38330">MARTNTSYHLAQRPKPDLIPGKTFEKRTNPAPTADQLKDGHVLVESLYLSLDPAMRPMLNDVRSYVPPVQIGELMRGTAISRVLASKSSKAKQGDFVNASLGWQEIAIIPDSAFEVVQIPEGSKVTDALGVLGLTGLTAYFGLSKIGKPKKGDTVVISGAAGATGSVAGQIAKLSGAKVIGIAGSDDKCAWLVKDLGFDAALNYKSPTFAKDLAKATPNYIDVYWDNVGGDILELALSRAKKNARFVMCGSISGYNASPKDAASKGIRNLSNVVSQRIHMEGFIVFDYLSEYPQARKELTSWLREGKIQRKETIVPGGINEVEKAFVKLFDGSNTGKLLLEVKNHESDEVRGSSKL</sequence>
<dbReference type="PANTHER" id="PTHR43205:SF42">
    <property type="entry name" value="ALCOHOL DEHYDROGENASE, ZINC-CONTAINING (AFU_ORTHOLOGUE AFUA_7G04530)"/>
    <property type="match status" value="1"/>
</dbReference>
<organism evidence="6 7">
    <name type="scientific">Microdochium trichocladiopsis</name>
    <dbReference type="NCBI Taxonomy" id="1682393"/>
    <lineage>
        <taxon>Eukaryota</taxon>
        <taxon>Fungi</taxon>
        <taxon>Dikarya</taxon>
        <taxon>Ascomycota</taxon>
        <taxon>Pezizomycotina</taxon>
        <taxon>Sordariomycetes</taxon>
        <taxon>Xylariomycetidae</taxon>
        <taxon>Xylariales</taxon>
        <taxon>Microdochiaceae</taxon>
        <taxon>Microdochium</taxon>
    </lineage>
</organism>
<protein>
    <recommendedName>
        <fullName evidence="2">Dehydrogenase FUB6</fullName>
    </recommendedName>
    <alternativeName>
        <fullName evidence="3">Fusaric acid biosynthesis protein 6</fullName>
    </alternativeName>
</protein>
<dbReference type="Pfam" id="PF16884">
    <property type="entry name" value="ADH_N_2"/>
    <property type="match status" value="1"/>
</dbReference>
<dbReference type="Proteomes" id="UP000756346">
    <property type="component" value="Unassembled WGS sequence"/>
</dbReference>
<dbReference type="AlphaFoldDB" id="A0A9P9BPJ0"/>
<dbReference type="PANTHER" id="PTHR43205">
    <property type="entry name" value="PROSTAGLANDIN REDUCTASE"/>
    <property type="match status" value="1"/>
</dbReference>
<dbReference type="FunFam" id="3.40.50.720:FF:000121">
    <property type="entry name" value="Prostaglandin reductase 2"/>
    <property type="match status" value="1"/>
</dbReference>
<evidence type="ECO:0000256" key="3">
    <source>
        <dbReference type="ARBA" id="ARBA00083301"/>
    </source>
</evidence>
<dbReference type="InterPro" id="IPR011032">
    <property type="entry name" value="GroES-like_sf"/>
</dbReference>